<dbReference type="Proteomes" id="UP000886939">
    <property type="component" value="Unassembled WGS sequence"/>
</dbReference>
<organism evidence="1 2">
    <name type="scientific">Aeromonas caviae</name>
    <name type="common">Aeromonas punctata</name>
    <dbReference type="NCBI Taxonomy" id="648"/>
    <lineage>
        <taxon>Bacteria</taxon>
        <taxon>Pseudomonadati</taxon>
        <taxon>Pseudomonadota</taxon>
        <taxon>Gammaproteobacteria</taxon>
        <taxon>Aeromonadales</taxon>
        <taxon>Aeromonadaceae</taxon>
        <taxon>Aeromonas</taxon>
    </lineage>
</organism>
<protein>
    <submittedName>
        <fullName evidence="1">Uncharacterized protein</fullName>
    </submittedName>
</protein>
<reference evidence="1" key="1">
    <citation type="submission" date="2021-07" db="EMBL/GenBank/DDBJ databases">
        <title>Draft genome sequence of carbapenem-resistant Aeromonas spp. in Japan.</title>
        <authorList>
            <person name="Maehana S."/>
            <person name="Suzuki M."/>
            <person name="Kitasato H."/>
        </authorList>
    </citation>
    <scope>NUCLEOTIDE SEQUENCE</scope>
    <source>
        <strain evidence="1">KAM343</strain>
    </source>
</reference>
<name>A0AAV4YMJ7_AERCA</name>
<proteinExistence type="predicted"/>
<sequence length="82" mass="8939">MVLALELQAVGGLQQPPTVVQHLLADFGQSALVRPSFEKFDAKLHFQGCNRRAHGAATLAKSSGGIGYRTTVCCFYKELYLI</sequence>
<comment type="caution">
    <text evidence="1">The sequence shown here is derived from an EMBL/GenBank/DDBJ whole genome shotgun (WGS) entry which is preliminary data.</text>
</comment>
<evidence type="ECO:0000313" key="2">
    <source>
        <dbReference type="Proteomes" id="UP000886939"/>
    </source>
</evidence>
<evidence type="ECO:0000313" key="1">
    <source>
        <dbReference type="EMBL" id="GJA41326.1"/>
    </source>
</evidence>
<dbReference type="EMBL" id="BPNI01000038">
    <property type="protein sequence ID" value="GJA41326.1"/>
    <property type="molecule type" value="Genomic_DNA"/>
</dbReference>
<accession>A0AAV4YMJ7</accession>
<gene>
    <name evidence="1" type="ORF">KAM343_21220</name>
</gene>
<dbReference type="AlphaFoldDB" id="A0AAV4YMJ7"/>